<reference evidence="1" key="2">
    <citation type="journal article" date="2015" name="Data Brief">
        <title>Shoot transcriptome of the giant reed, Arundo donax.</title>
        <authorList>
            <person name="Barrero R.A."/>
            <person name="Guerrero F.D."/>
            <person name="Moolhuijzen P."/>
            <person name="Goolsby J.A."/>
            <person name="Tidwell J."/>
            <person name="Bellgard S.E."/>
            <person name="Bellgard M.I."/>
        </authorList>
    </citation>
    <scope>NUCLEOTIDE SEQUENCE</scope>
    <source>
        <tissue evidence="1">Shoot tissue taken approximately 20 cm above the soil surface</tissue>
    </source>
</reference>
<organism evidence="1">
    <name type="scientific">Arundo donax</name>
    <name type="common">Giant reed</name>
    <name type="synonym">Donax arundinaceus</name>
    <dbReference type="NCBI Taxonomy" id="35708"/>
    <lineage>
        <taxon>Eukaryota</taxon>
        <taxon>Viridiplantae</taxon>
        <taxon>Streptophyta</taxon>
        <taxon>Embryophyta</taxon>
        <taxon>Tracheophyta</taxon>
        <taxon>Spermatophyta</taxon>
        <taxon>Magnoliopsida</taxon>
        <taxon>Liliopsida</taxon>
        <taxon>Poales</taxon>
        <taxon>Poaceae</taxon>
        <taxon>PACMAD clade</taxon>
        <taxon>Arundinoideae</taxon>
        <taxon>Arundineae</taxon>
        <taxon>Arundo</taxon>
    </lineage>
</organism>
<evidence type="ECO:0000313" key="1">
    <source>
        <dbReference type="EMBL" id="JAD63921.1"/>
    </source>
</evidence>
<accession>A0A0A9BKL5</accession>
<proteinExistence type="predicted"/>
<name>A0A0A9BKL5_ARUDO</name>
<reference evidence="1" key="1">
    <citation type="submission" date="2014-09" db="EMBL/GenBank/DDBJ databases">
        <authorList>
            <person name="Magalhaes I.L.F."/>
            <person name="Oliveira U."/>
            <person name="Santos F.R."/>
            <person name="Vidigal T.H.D.A."/>
            <person name="Brescovit A.D."/>
            <person name="Santos A.J."/>
        </authorList>
    </citation>
    <scope>NUCLEOTIDE SEQUENCE</scope>
    <source>
        <tissue evidence="1">Shoot tissue taken approximately 20 cm above the soil surface</tissue>
    </source>
</reference>
<protein>
    <submittedName>
        <fullName evidence="1">Uncharacterized protein</fullName>
    </submittedName>
</protein>
<sequence>MTFCTLPPISNSHCSHCFILLSSPLRLPVPIAWMPPWKATRAHRLGAEAMLMCLVFSSLLVDGGKCWSILQTPLGIEAASSIRAQITR</sequence>
<dbReference type="AlphaFoldDB" id="A0A0A9BKL5"/>
<dbReference type="EMBL" id="GBRH01233974">
    <property type="protein sequence ID" value="JAD63921.1"/>
    <property type="molecule type" value="Transcribed_RNA"/>
</dbReference>